<keyword evidence="2" id="KW-1185">Reference proteome</keyword>
<keyword evidence="1" id="KW-0614">Plasmid</keyword>
<organism evidence="1 2">
    <name type="scientific">Borrelia andersonii</name>
    <name type="common">Borreliella andersonii</name>
    <dbReference type="NCBI Taxonomy" id="42109"/>
    <lineage>
        <taxon>Bacteria</taxon>
        <taxon>Pseudomonadati</taxon>
        <taxon>Spirochaetota</taxon>
        <taxon>Spirochaetia</taxon>
        <taxon>Spirochaetales</taxon>
        <taxon>Borreliaceae</taxon>
        <taxon>Borreliella</taxon>
    </lineage>
</organism>
<sequence>MSKRNRDIDKAIASLNETRKKYFNLLDRIKNDKYYFPVIMNICSYDSVKKLPYDELLEVNRLAEIKLEKELYELILSKWGLSERQIHY</sequence>
<protein>
    <submittedName>
        <fullName evidence="1">DUF1322 family protein</fullName>
    </submittedName>
</protein>
<reference evidence="1" key="1">
    <citation type="submission" date="2024-11" db="EMBL/GenBank/DDBJ databases">
        <title>Sequencing of Borrelia variable plasmids from multiple Borrelia sensu lato isolates.</title>
        <authorList>
            <person name="Mongodin E.F."/>
            <person name="Rudenko N."/>
            <person name="Fraser C.M."/>
            <person name="Schutzer S."/>
            <person name="Luft B."/>
            <person name="Morgan R."/>
            <person name="Casjens S."/>
            <person name="Qiu W."/>
        </authorList>
    </citation>
    <scope>NUCLEOTIDE SEQUENCE</scope>
    <source>
        <strain evidence="1">21038</strain>
    </source>
</reference>
<evidence type="ECO:0000313" key="1">
    <source>
        <dbReference type="EMBL" id="XOU13420.1"/>
    </source>
</evidence>
<dbReference type="EMBL" id="CP179269">
    <property type="protein sequence ID" value="XOU13420.1"/>
    <property type="molecule type" value="Genomic_DNA"/>
</dbReference>
<accession>A0ACD5G6V4</accession>
<geneLocation type="plasmid" evidence="1 2">
    <name>cp32-13</name>
</geneLocation>
<name>A0ACD5G6V4_BORAD</name>
<proteinExistence type="predicted"/>
<gene>
    <name evidence="1" type="ORF">QIA45_06035</name>
</gene>
<evidence type="ECO:0000313" key="2">
    <source>
        <dbReference type="Proteomes" id="UP001305787"/>
    </source>
</evidence>
<dbReference type="Proteomes" id="UP001305787">
    <property type="component" value="Plasmid cp32-13"/>
</dbReference>